<keyword evidence="2" id="KW-1133">Transmembrane helix</keyword>
<evidence type="ECO:0000313" key="4">
    <source>
        <dbReference type="Proteomes" id="UP000068016"/>
    </source>
</evidence>
<keyword evidence="2" id="KW-0472">Membrane</keyword>
<feature type="compositionally biased region" description="Low complexity" evidence="1">
    <location>
        <begin position="251"/>
        <end position="263"/>
    </location>
</feature>
<name>A0A108EM35_9BURK</name>
<evidence type="ECO:0008006" key="5">
    <source>
        <dbReference type="Google" id="ProtNLM"/>
    </source>
</evidence>
<dbReference type="EMBL" id="LPLZ01000051">
    <property type="protein sequence ID" value="KWN13445.1"/>
    <property type="molecule type" value="Genomic_DNA"/>
</dbReference>
<dbReference type="AlphaFoldDB" id="A0A108EM35"/>
<feature type="compositionally biased region" description="Polar residues" evidence="1">
    <location>
        <begin position="268"/>
        <end position="277"/>
    </location>
</feature>
<comment type="caution">
    <text evidence="3">The sequence shown here is derived from an EMBL/GenBank/DDBJ whole genome shotgun (WGS) entry which is preliminary data.</text>
</comment>
<feature type="region of interest" description="Disordered" evidence="1">
    <location>
        <begin position="246"/>
        <end position="277"/>
    </location>
</feature>
<feature type="transmembrane region" description="Helical" evidence="2">
    <location>
        <begin position="85"/>
        <end position="105"/>
    </location>
</feature>
<protein>
    <recommendedName>
        <fullName evidence="5">Serine protease</fullName>
    </recommendedName>
</protein>
<accession>A0A108EM35</accession>
<dbReference type="Proteomes" id="UP000068016">
    <property type="component" value="Unassembled WGS sequence"/>
</dbReference>
<reference evidence="3 4" key="1">
    <citation type="submission" date="2015-11" db="EMBL/GenBank/DDBJ databases">
        <title>Expanding the genomic diversity of Burkholderia species for the development of highly accurate diagnostics.</title>
        <authorList>
            <person name="Sahl J."/>
            <person name="Keim P."/>
            <person name="Wagner D."/>
        </authorList>
    </citation>
    <scope>NUCLEOTIDE SEQUENCE [LARGE SCALE GENOMIC DNA]</scope>
    <source>
        <strain evidence="3 4">MSMB793WGS</strain>
    </source>
</reference>
<evidence type="ECO:0000313" key="3">
    <source>
        <dbReference type="EMBL" id="KWN13445.1"/>
    </source>
</evidence>
<gene>
    <name evidence="3" type="ORF">WT83_18730</name>
</gene>
<sequence length="277" mass="28899">MGMQDITGHFALPLARPYTDVPPPYGRRRMPFVKSKRPRPGVFDLRAVRGATEASRVEVRATDFGSDNRPWVKPKAPRRRWRPTLLALIAGLAFGSAGFAATRLFDVVKPAASPHTVYEAAIAVQPAETVVTTLAAANVAPDSPPPAANGAAAVALQTSSAPQADVRAADALATPVSAAKPAVARRKKATVAVPDRAAAFGGAPAHAAAAKPAVQRQREASVEQVPSAADAVGMTAAEFSRWLDATRESSRAAAAPAPSNPDALRVGLTNQTRLTDR</sequence>
<organism evidence="3 4">
    <name type="scientific">Burkholderia territorii</name>
    <dbReference type="NCBI Taxonomy" id="1503055"/>
    <lineage>
        <taxon>Bacteria</taxon>
        <taxon>Pseudomonadati</taxon>
        <taxon>Pseudomonadota</taxon>
        <taxon>Betaproteobacteria</taxon>
        <taxon>Burkholderiales</taxon>
        <taxon>Burkholderiaceae</taxon>
        <taxon>Burkholderia</taxon>
        <taxon>Burkholderia cepacia complex</taxon>
    </lineage>
</organism>
<keyword evidence="2" id="KW-0812">Transmembrane</keyword>
<evidence type="ECO:0000256" key="2">
    <source>
        <dbReference type="SAM" id="Phobius"/>
    </source>
</evidence>
<evidence type="ECO:0000256" key="1">
    <source>
        <dbReference type="SAM" id="MobiDB-lite"/>
    </source>
</evidence>
<proteinExistence type="predicted"/>